<protein>
    <recommendedName>
        <fullName evidence="6">Glycosyl hydrolase family 32 N-terminal domain-containing protein</fullName>
    </recommendedName>
</protein>
<gene>
    <name evidence="4" type="ORF">WJX73_009633</name>
</gene>
<evidence type="ECO:0000313" key="4">
    <source>
        <dbReference type="EMBL" id="KAK9794077.1"/>
    </source>
</evidence>
<evidence type="ECO:0000313" key="5">
    <source>
        <dbReference type="Proteomes" id="UP001465755"/>
    </source>
</evidence>
<dbReference type="GO" id="GO:0005975">
    <property type="term" value="P:carbohydrate metabolic process"/>
    <property type="evidence" value="ECO:0007669"/>
    <property type="project" value="InterPro"/>
</dbReference>
<dbReference type="PANTHER" id="PTHR35279:SF1">
    <property type="entry name" value="ARABINANASE_LEVANSUCRASE_INVERTASE"/>
    <property type="match status" value="1"/>
</dbReference>
<comment type="similarity">
    <text evidence="1">Belongs to the glycosyl hydrolase 43 family.</text>
</comment>
<organism evidence="4 5">
    <name type="scientific">Symbiochloris irregularis</name>
    <dbReference type="NCBI Taxonomy" id="706552"/>
    <lineage>
        <taxon>Eukaryota</taxon>
        <taxon>Viridiplantae</taxon>
        <taxon>Chlorophyta</taxon>
        <taxon>core chlorophytes</taxon>
        <taxon>Trebouxiophyceae</taxon>
        <taxon>Trebouxiales</taxon>
        <taxon>Trebouxiaceae</taxon>
        <taxon>Symbiochloris</taxon>
    </lineage>
</organism>
<dbReference type="EMBL" id="JALJOQ010000142">
    <property type="protein sequence ID" value="KAK9794077.1"/>
    <property type="molecule type" value="Genomic_DNA"/>
</dbReference>
<dbReference type="InterPro" id="IPR006710">
    <property type="entry name" value="Glyco_hydro_43"/>
</dbReference>
<dbReference type="PANTHER" id="PTHR35279">
    <property type="match status" value="1"/>
</dbReference>
<dbReference type="Pfam" id="PF04616">
    <property type="entry name" value="Glyco_hydro_43"/>
    <property type="match status" value="1"/>
</dbReference>
<dbReference type="SUPFAM" id="SSF75005">
    <property type="entry name" value="Arabinanase/levansucrase/invertase"/>
    <property type="match status" value="1"/>
</dbReference>
<evidence type="ECO:0000256" key="3">
    <source>
        <dbReference type="ARBA" id="ARBA00023295"/>
    </source>
</evidence>
<name>A0AAW1NSR9_9CHLO</name>
<dbReference type="Gene3D" id="2.115.10.20">
    <property type="entry name" value="Glycosyl hydrolase domain, family 43"/>
    <property type="match status" value="3"/>
</dbReference>
<dbReference type="InterPro" id="IPR029044">
    <property type="entry name" value="Nucleotide-diphossugar_trans"/>
</dbReference>
<dbReference type="Gene3D" id="3.90.550.10">
    <property type="entry name" value="Spore Coat Polysaccharide Biosynthesis Protein SpsA, Chain A"/>
    <property type="match status" value="1"/>
</dbReference>
<keyword evidence="2" id="KW-0378">Hydrolase</keyword>
<keyword evidence="5" id="KW-1185">Reference proteome</keyword>
<dbReference type="AlphaFoldDB" id="A0AAW1NSR9"/>
<evidence type="ECO:0000256" key="1">
    <source>
        <dbReference type="ARBA" id="ARBA00009865"/>
    </source>
</evidence>
<accession>A0AAW1NSR9</accession>
<dbReference type="Proteomes" id="UP001465755">
    <property type="component" value="Unassembled WGS sequence"/>
</dbReference>
<reference evidence="4 5" key="1">
    <citation type="journal article" date="2024" name="Nat. Commun.">
        <title>Phylogenomics reveals the evolutionary origins of lichenization in chlorophyte algae.</title>
        <authorList>
            <person name="Puginier C."/>
            <person name="Libourel C."/>
            <person name="Otte J."/>
            <person name="Skaloud P."/>
            <person name="Haon M."/>
            <person name="Grisel S."/>
            <person name="Petersen M."/>
            <person name="Berrin J.G."/>
            <person name="Delaux P.M."/>
            <person name="Dal Grande F."/>
            <person name="Keller J."/>
        </authorList>
    </citation>
    <scope>NUCLEOTIDE SEQUENCE [LARGE SCALE GENOMIC DNA]</scope>
    <source>
        <strain evidence="4 5">SAG 2036</strain>
    </source>
</reference>
<dbReference type="InterPro" id="IPR023296">
    <property type="entry name" value="Glyco_hydro_beta-prop_sf"/>
</dbReference>
<evidence type="ECO:0000256" key="2">
    <source>
        <dbReference type="ARBA" id="ARBA00022801"/>
    </source>
</evidence>
<keyword evidence="3" id="KW-0326">Glycosidase</keyword>
<evidence type="ECO:0008006" key="6">
    <source>
        <dbReference type="Google" id="ProtNLM"/>
    </source>
</evidence>
<sequence>MPTMLPMGPPAPLARNTRPYPSAAWTGMVMRQRVVYGLVPTPLYRRSDHAAINTLRQLPRSSQTSCSGMPSTGNAWVSAQKCLPPLLLVLLMAHLLAGKPAVPTPGCNNSGTRVAVVTLATQGAYEATLYASMINMLWAHRHGYDFYKEGCVPDSTQEHAWDYHDQHRANWAKPHIIAKHLKTHHLVLYIDADAHVADPSMTVEEYVEANMPDDKLLLAPKNCRNGYCWDDIPGVMGINTGALIARHAPATFSLLHEWGEAWNGTCKDWAFAHPREQACLGILYANGKNDSIHVVEDIRHFVDENGTWFHHAMSMTLNKSEIASQFKADLIQLMSPDASPPQDTAWQKFASNPVLKGDNGVVFDMDVIRQPNGTFSMWLSWRDQRSIALTTSEDGISWSPVTSVLGSDSGSDWEDDVNRPCVRLIEGKYHMWYTGQLASQKSAIGYAVSTDGIEWQRQAEPVLTPVLEWEGPAVMNPVVIFDKRSSTFRMWYSAGEQYEPVAVGYATSKDGITWERHSSGAPIFSGTGHDGDWDSARASVGQVVLASDWHYMFYMGYSNVDHSAIGIARSRDGITNWERNPTNPILDTQPGAWDEDAVYKPAAVFRDDQWFLWYNGRRGGLEQIGLATFSGHELWNS</sequence>
<comment type="caution">
    <text evidence="4">The sequence shown here is derived from an EMBL/GenBank/DDBJ whole genome shotgun (WGS) entry which is preliminary data.</text>
</comment>
<dbReference type="GO" id="GO:0004553">
    <property type="term" value="F:hydrolase activity, hydrolyzing O-glycosyl compounds"/>
    <property type="evidence" value="ECO:0007669"/>
    <property type="project" value="InterPro"/>
</dbReference>
<proteinExistence type="inferred from homology"/>